<accession>A0A2T5H5Y0</accession>
<keyword evidence="4" id="KW-1185">Reference proteome</keyword>
<protein>
    <submittedName>
        <fullName evidence="3">Metallo-beta-lactamase superfamily protein</fullName>
    </submittedName>
</protein>
<dbReference type="Pfam" id="PF00753">
    <property type="entry name" value="Lactamase_B"/>
    <property type="match status" value="1"/>
</dbReference>
<dbReference type="Proteomes" id="UP000244077">
    <property type="component" value="Unassembled WGS sequence"/>
</dbReference>
<dbReference type="RefSeq" id="WP_170109361.1">
    <property type="nucleotide sequence ID" value="NZ_QAOH01000021.1"/>
</dbReference>
<evidence type="ECO:0000313" key="4">
    <source>
        <dbReference type="Proteomes" id="UP000244077"/>
    </source>
</evidence>
<name>A0A2T5H5Y0_9RHOB</name>
<dbReference type="EMBL" id="QAOH01000021">
    <property type="protein sequence ID" value="PTQ66972.1"/>
    <property type="molecule type" value="Genomic_DNA"/>
</dbReference>
<evidence type="ECO:0000313" key="3">
    <source>
        <dbReference type="EMBL" id="PTQ66972.1"/>
    </source>
</evidence>
<evidence type="ECO:0000256" key="1">
    <source>
        <dbReference type="SAM" id="MobiDB-lite"/>
    </source>
</evidence>
<reference evidence="3 4" key="1">
    <citation type="submission" date="2018-04" db="EMBL/GenBank/DDBJ databases">
        <title>Genomic Encyclopedia of Archaeal and Bacterial Type Strains, Phase II (KMG-II): from individual species to whole genera.</title>
        <authorList>
            <person name="Goeker M."/>
        </authorList>
    </citation>
    <scope>NUCLEOTIDE SEQUENCE [LARGE SCALE GENOMIC DNA]</scope>
    <source>
        <strain evidence="3 4">DSM 100434</strain>
    </source>
</reference>
<dbReference type="InterPro" id="IPR001279">
    <property type="entry name" value="Metallo-B-lactamas"/>
</dbReference>
<comment type="caution">
    <text evidence="3">The sequence shown here is derived from an EMBL/GenBank/DDBJ whole genome shotgun (WGS) entry which is preliminary data.</text>
</comment>
<dbReference type="PANTHER" id="PTHR30619">
    <property type="entry name" value="DNA INTERNALIZATION/COMPETENCE PROTEIN COMEC/REC2"/>
    <property type="match status" value="1"/>
</dbReference>
<proteinExistence type="predicted"/>
<gene>
    <name evidence="3" type="ORF">C8N42_1218</name>
</gene>
<feature type="region of interest" description="Disordered" evidence="1">
    <location>
        <begin position="164"/>
        <end position="200"/>
    </location>
</feature>
<evidence type="ECO:0000259" key="2">
    <source>
        <dbReference type="Pfam" id="PF00753"/>
    </source>
</evidence>
<dbReference type="SUPFAM" id="SSF56281">
    <property type="entry name" value="Metallo-hydrolase/oxidoreductase"/>
    <property type="match status" value="1"/>
</dbReference>
<sequence>MTKICAVHRFFPVGQGLFVTGSVEFWPPARRPRRIVDTGGPPRPAPVGPYRWVYDCGSSSGKRLVTNAIDDLKRDCQGEKIDLLNLSHFHNDHISGVVELLNKIGAKTVMLPWAPLWHRLLIGFEQGLRAEDPEMLFYVDPVRYFIQEAGEGFEQVLFVMPSNEDGPPFSTEPTAAPEPPEDLDDPDKPSGPGEPVSYGDLEGAYGHLDHRVRMLRSGKTIVIHGVWEFLPYNDPATVPDDPFGFALKVESYRGSLLNGNEDKRQSALDELRTLYEATFGRGAAMNNVSLMLYGGAVGPWAGQSICNCECLYHRLIGACGCWKEHETRGAILLTGDGNLNSAAKWEDLESYLDARRARRVSVFQVAHHGARVNWHDGLAALVAPKTSVFSSEPRRSYGHPHAEVLRDFWTFGPIQVDQLSGYSVRILLER</sequence>
<dbReference type="Gene3D" id="3.60.15.10">
    <property type="entry name" value="Ribonuclease Z/Hydroxyacylglutathione hydrolase-like"/>
    <property type="match status" value="2"/>
</dbReference>
<organism evidence="3 4">
    <name type="scientific">Celeribacter persicus</name>
    <dbReference type="NCBI Taxonomy" id="1651082"/>
    <lineage>
        <taxon>Bacteria</taxon>
        <taxon>Pseudomonadati</taxon>
        <taxon>Pseudomonadota</taxon>
        <taxon>Alphaproteobacteria</taxon>
        <taxon>Rhodobacterales</taxon>
        <taxon>Roseobacteraceae</taxon>
        <taxon>Celeribacter</taxon>
    </lineage>
</organism>
<dbReference type="InterPro" id="IPR036866">
    <property type="entry name" value="RibonucZ/Hydroxyglut_hydro"/>
</dbReference>
<dbReference type="AlphaFoldDB" id="A0A2T5H5Y0"/>
<dbReference type="InterPro" id="IPR052159">
    <property type="entry name" value="Competence_DNA_uptake"/>
</dbReference>
<feature type="domain" description="Metallo-beta-lactamase" evidence="2">
    <location>
        <begin position="53"/>
        <end position="112"/>
    </location>
</feature>
<dbReference type="PANTHER" id="PTHR30619:SF1">
    <property type="entry name" value="RECOMBINATION PROTEIN 2"/>
    <property type="match status" value="1"/>
</dbReference>